<comment type="caution">
    <text evidence="4">The sequence shown here is derived from an EMBL/GenBank/DDBJ whole genome shotgun (WGS) entry which is preliminary data.</text>
</comment>
<dbReference type="GO" id="GO:0008483">
    <property type="term" value="F:transaminase activity"/>
    <property type="evidence" value="ECO:0007669"/>
    <property type="project" value="InterPro"/>
</dbReference>
<dbReference type="OMA" id="GHPICAA"/>
<dbReference type="EMBL" id="VCGU01000008">
    <property type="protein sequence ID" value="TRY71942.1"/>
    <property type="molecule type" value="Genomic_DNA"/>
</dbReference>
<gene>
    <name evidence="4" type="ORF">TCAL_03935</name>
</gene>
<proteinExistence type="inferred from homology"/>
<name>A0A553P2T6_TIGCA</name>
<dbReference type="PANTHER" id="PTHR45688">
    <property type="match status" value="1"/>
</dbReference>
<dbReference type="InterPro" id="IPR015421">
    <property type="entry name" value="PyrdxlP-dep_Trfase_major"/>
</dbReference>
<feature type="region of interest" description="Disordered" evidence="3">
    <location>
        <begin position="580"/>
        <end position="606"/>
    </location>
</feature>
<dbReference type="GO" id="GO:0005739">
    <property type="term" value="C:mitochondrion"/>
    <property type="evidence" value="ECO:0007669"/>
    <property type="project" value="TreeGrafter"/>
</dbReference>
<sequence>MSQSYENAYDDSIDEVMPTCSSDTGFGPTHQNPTFLAHLRGLRKISVVPSEVRVQAMDTNSGSGSEESANARLNNRSIHVLPANVNTHTLHLQPMGSMEPISPLPNIDSLHTLPTGAPIYAKSLLTKYKKAPLVLSTANDSPIKLSRASKQYLYDETGQEFLDCINGTAHVGHCHPQVVSAGQVQMSRLTTAQGFLSEVLSKYVKELVDTLPERLSVCYLCNSGSEANDLAIRLARQYTQSDDIIANEGAYHGNLGVLVDISPKINKSIPQYRNKEWSHTVPVPKFYNGKHDLADGETTADLVKKHVQDFEDCLKTICVQKGRRIAAFIFEPMFAIPGVHIPPKEYFQEVFRLVRQYGGICIADEVQSGLGRTGENFWGFQNYDVFPDVVTVGKPLGNGHPMAAVICTKEVSDRLGGYFSTFGGNPVSCSVGLAVLDVISNEKLMSSAKRVGRLHGMALKDIMRKYPNMVGDVRGMGLMWGIEIVAEQASKAPCPELARNIMFGLKARKILVGITGDHRNILLFTPPMCFTVDNSRRFCQSLDDVLNECLTSFNIQSLSLQLQSDGRNFLLDDVLDPQGSKGQSRKRLASNDPEEDSVKSENEDLIEDLDDKIDSKRAKMELEEYEDLD</sequence>
<dbReference type="STRING" id="6832.A0A553P2T6"/>
<dbReference type="Proteomes" id="UP000318571">
    <property type="component" value="Chromosome 7"/>
</dbReference>
<dbReference type="SUPFAM" id="SSF53383">
    <property type="entry name" value="PLP-dependent transferases"/>
    <property type="match status" value="1"/>
</dbReference>
<dbReference type="Pfam" id="PF00202">
    <property type="entry name" value="Aminotran_3"/>
    <property type="match status" value="1"/>
</dbReference>
<dbReference type="InterPro" id="IPR015424">
    <property type="entry name" value="PyrdxlP-dep_Trfase"/>
</dbReference>
<evidence type="ECO:0000256" key="1">
    <source>
        <dbReference type="ARBA" id="ARBA00008954"/>
    </source>
</evidence>
<dbReference type="PROSITE" id="PS00600">
    <property type="entry name" value="AA_TRANSFER_CLASS_3"/>
    <property type="match status" value="1"/>
</dbReference>
<dbReference type="PANTHER" id="PTHR45688:SF13">
    <property type="entry name" value="ALANINE--GLYOXYLATE AMINOTRANSFERASE 2-LIKE"/>
    <property type="match status" value="1"/>
</dbReference>
<dbReference type="AlphaFoldDB" id="A0A553P2T6"/>
<reference evidence="4 5" key="1">
    <citation type="journal article" date="2018" name="Nat. Ecol. Evol.">
        <title>Genomic signatures of mitonuclear coevolution across populations of Tigriopus californicus.</title>
        <authorList>
            <person name="Barreto F.S."/>
            <person name="Watson E.T."/>
            <person name="Lima T.G."/>
            <person name="Willett C.S."/>
            <person name="Edmands S."/>
            <person name="Li W."/>
            <person name="Burton R.S."/>
        </authorList>
    </citation>
    <scope>NUCLEOTIDE SEQUENCE [LARGE SCALE GENOMIC DNA]</scope>
    <source>
        <strain evidence="4 5">San Diego</strain>
    </source>
</reference>
<dbReference type="CDD" id="cd00610">
    <property type="entry name" value="OAT_like"/>
    <property type="match status" value="1"/>
</dbReference>
<comment type="similarity">
    <text evidence="1">Belongs to the class-III pyridoxal-phosphate-dependent aminotransferase family.</text>
</comment>
<dbReference type="Gene3D" id="3.90.1150.10">
    <property type="entry name" value="Aspartate Aminotransferase, domain 1"/>
    <property type="match status" value="1"/>
</dbReference>
<evidence type="ECO:0008006" key="6">
    <source>
        <dbReference type="Google" id="ProtNLM"/>
    </source>
</evidence>
<evidence type="ECO:0000256" key="2">
    <source>
        <dbReference type="ARBA" id="ARBA00022898"/>
    </source>
</evidence>
<keyword evidence="2" id="KW-0663">Pyridoxal phosphate</keyword>
<dbReference type="InterPro" id="IPR005814">
    <property type="entry name" value="Aminotrans_3"/>
</dbReference>
<evidence type="ECO:0000256" key="3">
    <source>
        <dbReference type="SAM" id="MobiDB-lite"/>
    </source>
</evidence>
<evidence type="ECO:0000313" key="5">
    <source>
        <dbReference type="Proteomes" id="UP000318571"/>
    </source>
</evidence>
<dbReference type="GO" id="GO:0030170">
    <property type="term" value="F:pyridoxal phosphate binding"/>
    <property type="evidence" value="ECO:0007669"/>
    <property type="project" value="InterPro"/>
</dbReference>
<evidence type="ECO:0000313" key="4">
    <source>
        <dbReference type="EMBL" id="TRY71942.1"/>
    </source>
</evidence>
<dbReference type="InterPro" id="IPR049704">
    <property type="entry name" value="Aminotrans_3_PPA_site"/>
</dbReference>
<organism evidence="4 5">
    <name type="scientific">Tigriopus californicus</name>
    <name type="common">Marine copepod</name>
    <dbReference type="NCBI Taxonomy" id="6832"/>
    <lineage>
        <taxon>Eukaryota</taxon>
        <taxon>Metazoa</taxon>
        <taxon>Ecdysozoa</taxon>
        <taxon>Arthropoda</taxon>
        <taxon>Crustacea</taxon>
        <taxon>Multicrustacea</taxon>
        <taxon>Hexanauplia</taxon>
        <taxon>Copepoda</taxon>
        <taxon>Harpacticoida</taxon>
        <taxon>Harpacticidae</taxon>
        <taxon>Tigriopus</taxon>
    </lineage>
</organism>
<accession>A0A553P2T6</accession>
<dbReference type="Gene3D" id="3.40.640.10">
    <property type="entry name" value="Type I PLP-dependent aspartate aminotransferase-like (Major domain)"/>
    <property type="match status" value="1"/>
</dbReference>
<dbReference type="InterPro" id="IPR015422">
    <property type="entry name" value="PyrdxlP-dep_Trfase_small"/>
</dbReference>
<protein>
    <recommendedName>
        <fullName evidence="6">Alanine--glyoxylate aminotransferase 2-like</fullName>
    </recommendedName>
</protein>
<keyword evidence="5" id="KW-1185">Reference proteome</keyword>